<accession>A0ABW7YRC7</accession>
<dbReference type="EMBL" id="JBITGY010000003">
    <property type="protein sequence ID" value="MFI6498475.1"/>
    <property type="molecule type" value="Genomic_DNA"/>
</dbReference>
<protein>
    <submittedName>
        <fullName evidence="2">Uncharacterized protein</fullName>
    </submittedName>
</protein>
<gene>
    <name evidence="2" type="ORF">ACIBG2_13865</name>
</gene>
<feature type="region of interest" description="Disordered" evidence="1">
    <location>
        <begin position="1"/>
        <end position="35"/>
    </location>
</feature>
<reference evidence="2 3" key="1">
    <citation type="submission" date="2024-10" db="EMBL/GenBank/DDBJ databases">
        <title>The Natural Products Discovery Center: Release of the First 8490 Sequenced Strains for Exploring Actinobacteria Biosynthetic Diversity.</title>
        <authorList>
            <person name="Kalkreuter E."/>
            <person name="Kautsar S.A."/>
            <person name="Yang D."/>
            <person name="Bader C.D."/>
            <person name="Teijaro C.N."/>
            <person name="Fluegel L."/>
            <person name="Davis C.M."/>
            <person name="Simpson J.R."/>
            <person name="Lauterbach L."/>
            <person name="Steele A.D."/>
            <person name="Gui C."/>
            <person name="Meng S."/>
            <person name="Li G."/>
            <person name="Viehrig K."/>
            <person name="Ye F."/>
            <person name="Su P."/>
            <person name="Kiefer A.F."/>
            <person name="Nichols A."/>
            <person name="Cepeda A.J."/>
            <person name="Yan W."/>
            <person name="Fan B."/>
            <person name="Jiang Y."/>
            <person name="Adhikari A."/>
            <person name="Zheng C.-J."/>
            <person name="Schuster L."/>
            <person name="Cowan T.M."/>
            <person name="Smanski M.J."/>
            <person name="Chevrette M.G."/>
            <person name="De Carvalho L.P.S."/>
            <person name="Shen B."/>
        </authorList>
    </citation>
    <scope>NUCLEOTIDE SEQUENCE [LARGE SCALE GENOMIC DNA]</scope>
    <source>
        <strain evidence="2 3">NPDC050545</strain>
    </source>
</reference>
<evidence type="ECO:0000313" key="3">
    <source>
        <dbReference type="Proteomes" id="UP001612741"/>
    </source>
</evidence>
<feature type="compositionally biased region" description="Pro residues" evidence="1">
    <location>
        <begin position="12"/>
        <end position="23"/>
    </location>
</feature>
<feature type="compositionally biased region" description="Low complexity" evidence="1">
    <location>
        <begin position="1"/>
        <end position="11"/>
    </location>
</feature>
<comment type="caution">
    <text evidence="2">The sequence shown here is derived from an EMBL/GenBank/DDBJ whole genome shotgun (WGS) entry which is preliminary data.</text>
</comment>
<evidence type="ECO:0000313" key="2">
    <source>
        <dbReference type="EMBL" id="MFI6498475.1"/>
    </source>
</evidence>
<proteinExistence type="predicted"/>
<organism evidence="2 3">
    <name type="scientific">Nonomuraea typhae</name>
    <dbReference type="NCBI Taxonomy" id="2603600"/>
    <lineage>
        <taxon>Bacteria</taxon>
        <taxon>Bacillati</taxon>
        <taxon>Actinomycetota</taxon>
        <taxon>Actinomycetes</taxon>
        <taxon>Streptosporangiales</taxon>
        <taxon>Streptosporangiaceae</taxon>
        <taxon>Nonomuraea</taxon>
    </lineage>
</organism>
<name>A0ABW7YRC7_9ACTN</name>
<sequence length="53" mass="5739">MQRTAPAQAPSPGQPAEPAPQAPPAETKPGHNPCATFPDFRRDYCERLLNRPG</sequence>
<dbReference type="Proteomes" id="UP001612741">
    <property type="component" value="Unassembled WGS sequence"/>
</dbReference>
<keyword evidence="3" id="KW-1185">Reference proteome</keyword>
<dbReference type="RefSeq" id="WP_397081719.1">
    <property type="nucleotide sequence ID" value="NZ_JBITGY010000003.1"/>
</dbReference>
<evidence type="ECO:0000256" key="1">
    <source>
        <dbReference type="SAM" id="MobiDB-lite"/>
    </source>
</evidence>